<dbReference type="GO" id="GO:0005634">
    <property type="term" value="C:nucleus"/>
    <property type="evidence" value="ECO:0007669"/>
    <property type="project" value="UniProtKB-SubCell"/>
</dbReference>
<dbReference type="Pfam" id="PF11951">
    <property type="entry name" value="Fungal_trans_2"/>
    <property type="match status" value="1"/>
</dbReference>
<organism evidence="4 5">
    <name type="scientific">Glomerella acutata</name>
    <name type="common">Colletotrichum acutatum</name>
    <dbReference type="NCBI Taxonomy" id="27357"/>
    <lineage>
        <taxon>Eukaryota</taxon>
        <taxon>Fungi</taxon>
        <taxon>Dikarya</taxon>
        <taxon>Ascomycota</taxon>
        <taxon>Pezizomycotina</taxon>
        <taxon>Sordariomycetes</taxon>
        <taxon>Hypocreomycetidae</taxon>
        <taxon>Glomerellales</taxon>
        <taxon>Glomerellaceae</taxon>
        <taxon>Colletotrichum</taxon>
        <taxon>Colletotrichum acutatum species complex</taxon>
    </lineage>
</organism>
<dbReference type="EMBL" id="JAHMHS010000304">
    <property type="protein sequence ID" value="KAK1702629.1"/>
    <property type="molecule type" value="Genomic_DNA"/>
</dbReference>
<sequence>MHTSRSRSAHSFEGCKTCRKRHLKCDQTTPRCKRCCISGLKCDFRAGLRWVLVNGPDNLSTAISPANEATQYSRRHLYSDDLRKVMSTSLFTSLPSTVNEALFKIDNQAKSVESREEMEITIGPFNVFHGCDNLSFSEGTTSPSNLGYSLRDIDYATADVAGSCGPNVNDLTVSDALDELLSSSLDVLQWGDLFTWGAEGNHLPHLGYSIDEIPCSNQEPHTTLDDWTIRETINHQTTDARGSGSVRPGVISEPNEDLVADAPLLLKHFYDEVINQMGSLPINEKSAWRILNFPSAIVTLSQLTMLELPIYDTRHANLSNLYAIIAVSAFHLSLNSESFPELTKPERYWKSLSERTYDCAKFHLKLTLEEESAGPKKAKYKEQLMAAAAILATAASILSLLSGNEQDTCRYLLEMERLIRVRGLRKPKLSRRARLLHNIYAWMRIVSESTKTFHDESPVLDPISISDGRVTTQEHLLSKAHPETTLDNFLHLEPLQLHSDPTSGTTINDDMTHANKDIHLATSIQDQEDLYMQIYGVPETWLRLVSQITRLANVMDRLAPNESQLDAIKMAALQPKASYLEEAVCAFKARYHGQYEQDLNTEKPHVHMVRALRPALMIFFYRRIRNINPMLLQESVDEVMEALQGFDEALSRNNLLGPGTAWPAFIAGAEATKPERRAQFSSWLNRAYTKSGWKGYCVSSEVLCEVWRHQDADANTSRSSTWVDVCRVNRRWPLLC</sequence>
<evidence type="ECO:0000256" key="2">
    <source>
        <dbReference type="ARBA" id="ARBA00023242"/>
    </source>
</evidence>
<gene>
    <name evidence="4" type="ORF">BDZ83DRAFT_595580</name>
</gene>
<dbReference type="PANTHER" id="PTHR37534">
    <property type="entry name" value="TRANSCRIPTIONAL ACTIVATOR PROTEIN UGA3"/>
    <property type="match status" value="1"/>
</dbReference>
<proteinExistence type="predicted"/>
<dbReference type="Pfam" id="PF00172">
    <property type="entry name" value="Zn_clus"/>
    <property type="match status" value="1"/>
</dbReference>
<evidence type="ECO:0000259" key="3">
    <source>
        <dbReference type="PROSITE" id="PS50048"/>
    </source>
</evidence>
<dbReference type="GO" id="GO:0008270">
    <property type="term" value="F:zinc ion binding"/>
    <property type="evidence" value="ECO:0007669"/>
    <property type="project" value="InterPro"/>
</dbReference>
<name>A0AAD8U8X9_GLOAC</name>
<dbReference type="SUPFAM" id="SSF57701">
    <property type="entry name" value="Zn2/Cys6 DNA-binding domain"/>
    <property type="match status" value="1"/>
</dbReference>
<protein>
    <submittedName>
        <fullName evidence="4">Fungal-specific transcription factor domain-containing protein</fullName>
    </submittedName>
</protein>
<accession>A0AAD8U8X9</accession>
<dbReference type="InterPro" id="IPR036864">
    <property type="entry name" value="Zn2-C6_fun-type_DNA-bd_sf"/>
</dbReference>
<dbReference type="CDD" id="cd00067">
    <property type="entry name" value="GAL4"/>
    <property type="match status" value="1"/>
</dbReference>
<dbReference type="AlphaFoldDB" id="A0AAD8U8X9"/>
<dbReference type="PANTHER" id="PTHR37534:SF46">
    <property type="entry name" value="ZN(II)2CYS6 TRANSCRIPTION FACTOR (EUROFUNG)"/>
    <property type="match status" value="1"/>
</dbReference>
<dbReference type="RefSeq" id="XP_060357169.1">
    <property type="nucleotide sequence ID" value="XM_060506808.1"/>
</dbReference>
<evidence type="ECO:0000313" key="5">
    <source>
        <dbReference type="Proteomes" id="UP001244207"/>
    </source>
</evidence>
<dbReference type="PROSITE" id="PS00463">
    <property type="entry name" value="ZN2_CY6_FUNGAL_1"/>
    <property type="match status" value="1"/>
</dbReference>
<evidence type="ECO:0000313" key="4">
    <source>
        <dbReference type="EMBL" id="KAK1702629.1"/>
    </source>
</evidence>
<dbReference type="GO" id="GO:0000981">
    <property type="term" value="F:DNA-binding transcription factor activity, RNA polymerase II-specific"/>
    <property type="evidence" value="ECO:0007669"/>
    <property type="project" value="InterPro"/>
</dbReference>
<keyword evidence="5" id="KW-1185">Reference proteome</keyword>
<dbReference type="Proteomes" id="UP001244207">
    <property type="component" value="Unassembled WGS sequence"/>
</dbReference>
<evidence type="ECO:0000256" key="1">
    <source>
        <dbReference type="ARBA" id="ARBA00004123"/>
    </source>
</evidence>
<keyword evidence="2" id="KW-0539">Nucleus</keyword>
<comment type="subcellular location">
    <subcellularLocation>
        <location evidence="1">Nucleus</location>
    </subcellularLocation>
</comment>
<dbReference type="GeneID" id="85390707"/>
<dbReference type="InterPro" id="IPR021858">
    <property type="entry name" value="Fun_TF"/>
</dbReference>
<comment type="caution">
    <text evidence="4">The sequence shown here is derived from an EMBL/GenBank/DDBJ whole genome shotgun (WGS) entry which is preliminary data.</text>
</comment>
<dbReference type="Gene3D" id="4.10.240.10">
    <property type="entry name" value="Zn(2)-C6 fungal-type DNA-binding domain"/>
    <property type="match status" value="1"/>
</dbReference>
<feature type="domain" description="Zn(2)-C6 fungal-type" evidence="3">
    <location>
        <begin position="14"/>
        <end position="44"/>
    </location>
</feature>
<dbReference type="PROSITE" id="PS50048">
    <property type="entry name" value="ZN2_CY6_FUNGAL_2"/>
    <property type="match status" value="1"/>
</dbReference>
<dbReference type="InterPro" id="IPR001138">
    <property type="entry name" value="Zn2Cys6_DnaBD"/>
</dbReference>
<reference evidence="4" key="1">
    <citation type="submission" date="2021-12" db="EMBL/GenBank/DDBJ databases">
        <title>Comparative genomics, transcriptomics and evolutionary studies reveal genomic signatures of adaptation to plant cell wall in hemibiotrophic fungi.</title>
        <authorList>
            <consortium name="DOE Joint Genome Institute"/>
            <person name="Baroncelli R."/>
            <person name="Diaz J.F."/>
            <person name="Benocci T."/>
            <person name="Peng M."/>
            <person name="Battaglia E."/>
            <person name="Haridas S."/>
            <person name="Andreopoulos W."/>
            <person name="Labutti K."/>
            <person name="Pangilinan J."/>
            <person name="Floch G.L."/>
            <person name="Makela M.R."/>
            <person name="Henrissat B."/>
            <person name="Grigoriev I.V."/>
            <person name="Crouch J.A."/>
            <person name="De Vries R.P."/>
            <person name="Sukno S.A."/>
            <person name="Thon M.R."/>
        </authorList>
    </citation>
    <scope>NUCLEOTIDE SEQUENCE</scope>
    <source>
        <strain evidence="4">CBS 112980</strain>
    </source>
</reference>